<dbReference type="GO" id="GO:0016791">
    <property type="term" value="F:phosphatase activity"/>
    <property type="evidence" value="ECO:0007669"/>
    <property type="project" value="InterPro"/>
</dbReference>
<accession>A0A9P6FQ75</accession>
<keyword evidence="3" id="KW-0378">Hydrolase</keyword>
<dbReference type="NCBIfam" id="TIGR01488">
    <property type="entry name" value="HAD-SF-IB"/>
    <property type="match status" value="1"/>
</dbReference>
<evidence type="ECO:0000256" key="4">
    <source>
        <dbReference type="ARBA" id="ARBA00022842"/>
    </source>
</evidence>
<dbReference type="NCBIfam" id="TIGR01489">
    <property type="entry name" value="DKMTPPase-SF"/>
    <property type="match status" value="1"/>
</dbReference>
<dbReference type="GO" id="GO:0046872">
    <property type="term" value="F:metal ion binding"/>
    <property type="evidence" value="ECO:0007669"/>
    <property type="project" value="UniProtKB-KW"/>
</dbReference>
<keyword evidence="2 6" id="KW-0479">Metal-binding</keyword>
<dbReference type="EMBL" id="JAABOA010003315">
    <property type="protein sequence ID" value="KAF9578796.1"/>
    <property type="molecule type" value="Genomic_DNA"/>
</dbReference>
<gene>
    <name evidence="7" type="ORF">BGW38_005239</name>
</gene>
<feature type="binding site" evidence="6">
    <location>
        <position position="170"/>
    </location>
    <ligand>
        <name>Mg(2+)</name>
        <dbReference type="ChEBI" id="CHEBI:18420"/>
    </ligand>
</feature>
<organism evidence="7 8">
    <name type="scientific">Lunasporangiospora selenospora</name>
    <dbReference type="NCBI Taxonomy" id="979761"/>
    <lineage>
        <taxon>Eukaryota</taxon>
        <taxon>Fungi</taxon>
        <taxon>Fungi incertae sedis</taxon>
        <taxon>Mucoromycota</taxon>
        <taxon>Mortierellomycotina</taxon>
        <taxon>Mortierellomycetes</taxon>
        <taxon>Mortierellales</taxon>
        <taxon>Mortierellaceae</taxon>
        <taxon>Lunasporangiospora</taxon>
    </lineage>
</organism>
<evidence type="ECO:0000256" key="6">
    <source>
        <dbReference type="PIRSR" id="PIRSR031051-3"/>
    </source>
</evidence>
<feature type="non-terminal residue" evidence="7">
    <location>
        <position position="236"/>
    </location>
</feature>
<comment type="cofactor">
    <cofactor evidence="1 6">
        <name>Mg(2+)</name>
        <dbReference type="ChEBI" id="CHEBI:18420"/>
    </cofactor>
</comment>
<dbReference type="Gene3D" id="3.40.50.1000">
    <property type="entry name" value="HAD superfamily/HAD-like"/>
    <property type="match status" value="2"/>
</dbReference>
<dbReference type="PIRSF" id="PIRSF031051">
    <property type="entry name" value="PyrdxlP_Pase_PHOSPHO2"/>
    <property type="match status" value="1"/>
</dbReference>
<reference evidence="7" key="1">
    <citation type="journal article" date="2020" name="Fungal Divers.">
        <title>Resolving the Mortierellaceae phylogeny through synthesis of multi-gene phylogenetics and phylogenomics.</title>
        <authorList>
            <person name="Vandepol N."/>
            <person name="Liber J."/>
            <person name="Desiro A."/>
            <person name="Na H."/>
            <person name="Kennedy M."/>
            <person name="Barry K."/>
            <person name="Grigoriev I.V."/>
            <person name="Miller A.N."/>
            <person name="O'Donnell K."/>
            <person name="Stajich J.E."/>
            <person name="Bonito G."/>
        </authorList>
    </citation>
    <scope>NUCLEOTIDE SEQUENCE</scope>
    <source>
        <strain evidence="7">KOD1015</strain>
    </source>
</reference>
<feature type="binding site" evidence="5">
    <location>
        <position position="83"/>
    </location>
    <ligand>
        <name>substrate</name>
    </ligand>
</feature>
<keyword evidence="8" id="KW-1185">Reference proteome</keyword>
<evidence type="ECO:0000256" key="2">
    <source>
        <dbReference type="ARBA" id="ARBA00022723"/>
    </source>
</evidence>
<dbReference type="InterPro" id="IPR023214">
    <property type="entry name" value="HAD_sf"/>
</dbReference>
<evidence type="ECO:0000256" key="1">
    <source>
        <dbReference type="ARBA" id="ARBA00001946"/>
    </source>
</evidence>
<dbReference type="InterPro" id="IPR016965">
    <property type="entry name" value="Pase_PHOSPHO-typ"/>
</dbReference>
<dbReference type="PANTHER" id="PTHR20889:SF12">
    <property type="entry name" value="LP01149P"/>
    <property type="match status" value="1"/>
</dbReference>
<dbReference type="PANTHER" id="PTHR20889">
    <property type="entry name" value="PHOSPHATASE, ORPHAN 1, 2"/>
    <property type="match status" value="1"/>
</dbReference>
<evidence type="ECO:0000256" key="5">
    <source>
        <dbReference type="PIRSR" id="PIRSR031051-2"/>
    </source>
</evidence>
<evidence type="ECO:0000256" key="3">
    <source>
        <dbReference type="ARBA" id="ARBA00022801"/>
    </source>
</evidence>
<comment type="caution">
    <text evidence="7">The sequence shown here is derived from an EMBL/GenBank/DDBJ whole genome shotgun (WGS) entry which is preliminary data.</text>
</comment>
<evidence type="ECO:0000313" key="8">
    <source>
        <dbReference type="Proteomes" id="UP000780801"/>
    </source>
</evidence>
<dbReference type="InterPro" id="IPR036412">
    <property type="entry name" value="HAD-like_sf"/>
</dbReference>
<name>A0A9P6FQ75_9FUNG</name>
<proteinExistence type="predicted"/>
<keyword evidence="4 6" id="KW-0460">Magnesium</keyword>
<dbReference type="Pfam" id="PF06888">
    <property type="entry name" value="Put_Phosphatase"/>
    <property type="match status" value="1"/>
</dbReference>
<dbReference type="SUPFAM" id="SSF56784">
    <property type="entry name" value="HAD-like"/>
    <property type="match status" value="1"/>
</dbReference>
<dbReference type="OrthoDB" id="10267182at2759"/>
<dbReference type="AlphaFoldDB" id="A0A9P6FQ75"/>
<protein>
    <submittedName>
        <fullName evidence="7">Uncharacterized protein</fullName>
    </submittedName>
</protein>
<sequence>SLIETDSDRFVIEYLSPALRKKLDTSSVQWTDLQNMLLKEYHDEVGSSDVVREALTKVPLDPAMIQVCQLLHSSGWTLAVISDANTVYIDSILKHYGIRDLFSAIITNPAFFDDQDRLQIHRHIPADGPPHGCPLGICSLNICKGQEMDKLLLSPTGSPVAPKRILYVGDGRNDYCPGLRLRHHDDLYFVRRGRSLERYFETGPGVPNAIRGKIVYWERPSEILRELQQVITLNSL</sequence>
<evidence type="ECO:0000313" key="7">
    <source>
        <dbReference type="EMBL" id="KAF9578796.1"/>
    </source>
</evidence>
<dbReference type="InterPro" id="IPR006384">
    <property type="entry name" value="HAD_hydro_PyrdxlP_Pase-like"/>
</dbReference>
<dbReference type="Proteomes" id="UP000780801">
    <property type="component" value="Unassembled WGS sequence"/>
</dbReference>
<feature type="binding site" evidence="5">
    <location>
        <position position="8"/>
    </location>
    <ligand>
        <name>substrate</name>
    </ligand>
</feature>